<dbReference type="Proteomes" id="UP000503540">
    <property type="component" value="Chromosome"/>
</dbReference>
<keyword evidence="2" id="KW-1185">Reference proteome</keyword>
<dbReference type="KEGG" id="nah:F5544_43825"/>
<dbReference type="EMBL" id="CP046172">
    <property type="protein sequence ID" value="QIS16568.1"/>
    <property type="molecule type" value="Genomic_DNA"/>
</dbReference>
<gene>
    <name evidence="1" type="ORF">F5544_43825</name>
</gene>
<accession>A0A6G9YTM9</accession>
<proteinExistence type="predicted"/>
<evidence type="ECO:0000313" key="1">
    <source>
        <dbReference type="EMBL" id="QIS16568.1"/>
    </source>
</evidence>
<evidence type="ECO:0000313" key="2">
    <source>
        <dbReference type="Proteomes" id="UP000503540"/>
    </source>
</evidence>
<name>A0A6G9YTM9_9NOCA</name>
<organism evidence="1 2">
    <name type="scientific">Nocardia arthritidis</name>
    <dbReference type="NCBI Taxonomy" id="228602"/>
    <lineage>
        <taxon>Bacteria</taxon>
        <taxon>Bacillati</taxon>
        <taxon>Actinomycetota</taxon>
        <taxon>Actinomycetes</taxon>
        <taxon>Mycobacteriales</taxon>
        <taxon>Nocardiaceae</taxon>
        <taxon>Nocardia</taxon>
    </lineage>
</organism>
<dbReference type="AlphaFoldDB" id="A0A6G9YTM9"/>
<protein>
    <submittedName>
        <fullName evidence="1">Uncharacterized protein</fullName>
    </submittedName>
</protein>
<reference evidence="1 2" key="1">
    <citation type="journal article" date="2019" name="ACS Chem. Biol.">
        <title>Identification and Mobilization of a Cryptic Antibiotic Biosynthesis Gene Locus from a Human-Pathogenic Nocardia Isolate.</title>
        <authorList>
            <person name="Herisse M."/>
            <person name="Ishida K."/>
            <person name="Porter J.L."/>
            <person name="Howden B."/>
            <person name="Hertweck C."/>
            <person name="Stinear T.P."/>
            <person name="Pidot S.J."/>
        </authorList>
    </citation>
    <scope>NUCLEOTIDE SEQUENCE [LARGE SCALE GENOMIC DNA]</scope>
    <source>
        <strain evidence="1 2">AUSMDU00012717</strain>
    </source>
</reference>
<sequence length="148" mass="14656">MSLIVIVGNPIPPFQPSSMVKAAAWQMPAGWTVVPGWKADTGSVVVGNALKVLGGKASARVVVTIAFSGGSAPLGGGISQKAQLLVGTKVVATSDEVTGESGTLNIDRSVPVNAGDLLTVQVMCTITGLGGGTPTTISPGAGTSVQIM</sequence>
<dbReference type="RefSeq" id="WP_167478627.1">
    <property type="nucleotide sequence ID" value="NZ_CP046172.1"/>
</dbReference>